<accession>A0ABP0IHC0</accession>
<comment type="caution">
    <text evidence="2">The sequence shown here is derived from an EMBL/GenBank/DDBJ whole genome shotgun (WGS) entry which is preliminary data.</text>
</comment>
<dbReference type="Gene3D" id="3.10.450.720">
    <property type="match status" value="1"/>
</dbReference>
<feature type="signal peptide" evidence="1">
    <location>
        <begin position="1"/>
        <end position="22"/>
    </location>
</feature>
<keyword evidence="3" id="KW-1185">Reference proteome</keyword>
<name>A0ABP0IHC0_9DINO</name>
<dbReference type="EMBL" id="CAXAMN010002703">
    <property type="protein sequence ID" value="CAK9000882.1"/>
    <property type="molecule type" value="Genomic_DNA"/>
</dbReference>
<proteinExistence type="predicted"/>
<evidence type="ECO:0000256" key="1">
    <source>
        <dbReference type="SAM" id="SignalP"/>
    </source>
</evidence>
<evidence type="ECO:0000313" key="3">
    <source>
        <dbReference type="Proteomes" id="UP001642484"/>
    </source>
</evidence>
<feature type="chain" id="PRO_5045706602" evidence="1">
    <location>
        <begin position="23"/>
        <end position="157"/>
    </location>
</feature>
<gene>
    <name evidence="2" type="ORF">CCMP2556_LOCUS6242</name>
</gene>
<dbReference type="Proteomes" id="UP001642484">
    <property type="component" value="Unassembled WGS sequence"/>
</dbReference>
<organism evidence="2 3">
    <name type="scientific">Durusdinium trenchii</name>
    <dbReference type="NCBI Taxonomy" id="1381693"/>
    <lineage>
        <taxon>Eukaryota</taxon>
        <taxon>Sar</taxon>
        <taxon>Alveolata</taxon>
        <taxon>Dinophyceae</taxon>
        <taxon>Suessiales</taxon>
        <taxon>Symbiodiniaceae</taxon>
        <taxon>Durusdinium</taxon>
    </lineage>
</organism>
<sequence length="157" mass="17236">MASNLLIILIAMVYSSIPRFDATLPSGIELRRSGREIWLCPEVLGDLGFFGPRRSGIRLALTRRQGLNYPAHMEWALSYGHLLPDTFGVAHLDRSSALAFCAGEDVEPLWTSAAAVAEEGSQAVVKYDDLVLGLGRWGSSGLRNDLPPQWRCPDLVL</sequence>
<evidence type="ECO:0000313" key="2">
    <source>
        <dbReference type="EMBL" id="CAK9000882.1"/>
    </source>
</evidence>
<protein>
    <submittedName>
        <fullName evidence="2">Uncharacterized protein</fullName>
    </submittedName>
</protein>
<reference evidence="2 3" key="1">
    <citation type="submission" date="2024-02" db="EMBL/GenBank/DDBJ databases">
        <authorList>
            <person name="Chen Y."/>
            <person name="Shah S."/>
            <person name="Dougan E. K."/>
            <person name="Thang M."/>
            <person name="Chan C."/>
        </authorList>
    </citation>
    <scope>NUCLEOTIDE SEQUENCE [LARGE SCALE GENOMIC DNA]</scope>
</reference>
<keyword evidence="1" id="KW-0732">Signal</keyword>